<dbReference type="EMBL" id="LK021337">
    <property type="protein sequence ID" value="CDQ42803.1"/>
    <property type="molecule type" value="Genomic_DNA"/>
</dbReference>
<dbReference type="RefSeq" id="WP_051644364.1">
    <property type="nucleotide sequence ID" value="NZ_LK021337.1"/>
</dbReference>
<evidence type="ECO:0000259" key="4">
    <source>
        <dbReference type="Pfam" id="PF00890"/>
    </source>
</evidence>
<proteinExistence type="predicted"/>
<evidence type="ECO:0000313" key="6">
    <source>
        <dbReference type="Proteomes" id="UP000028864"/>
    </source>
</evidence>
<keyword evidence="2" id="KW-0560">Oxidoreductase</keyword>
<reference evidence="5" key="1">
    <citation type="submission" date="2014-05" db="EMBL/GenBank/DDBJ databases">
        <authorList>
            <person name="Urmite Genomes"/>
        </authorList>
    </citation>
    <scope>NUCLEOTIDE SEQUENCE</scope>
    <source>
        <strain evidence="5">DSM 44074</strain>
    </source>
</reference>
<name>A0AAV2WGE2_MYCNE</name>
<evidence type="ECO:0000256" key="2">
    <source>
        <dbReference type="ARBA" id="ARBA00023002"/>
    </source>
</evidence>
<keyword evidence="1" id="KW-0285">Flavoprotein</keyword>
<feature type="region of interest" description="Disordered" evidence="3">
    <location>
        <begin position="1"/>
        <end position="24"/>
    </location>
</feature>
<protein>
    <submittedName>
        <fullName evidence="5">Pyruvate/2-oxoglutarate dehydrogenase complex, dihydrolipoamide dehydrogenase component</fullName>
    </submittedName>
</protein>
<evidence type="ECO:0000256" key="3">
    <source>
        <dbReference type="SAM" id="MobiDB-lite"/>
    </source>
</evidence>
<feature type="compositionally biased region" description="Basic and acidic residues" evidence="3">
    <location>
        <begin position="1"/>
        <end position="12"/>
    </location>
</feature>
<accession>A0AAV2WGE2</accession>
<dbReference type="Proteomes" id="UP000028864">
    <property type="component" value="Unassembled WGS sequence"/>
</dbReference>
<dbReference type="GO" id="GO:0016491">
    <property type="term" value="F:oxidoreductase activity"/>
    <property type="evidence" value="ECO:0007669"/>
    <property type="project" value="UniProtKB-KW"/>
</dbReference>
<dbReference type="Pfam" id="PF00890">
    <property type="entry name" value="FAD_binding_2"/>
    <property type="match status" value="1"/>
</dbReference>
<dbReference type="SUPFAM" id="SSF51905">
    <property type="entry name" value="FAD/NAD(P)-binding domain"/>
    <property type="match status" value="1"/>
</dbReference>
<dbReference type="AlphaFoldDB" id="A0AAV2WGE2"/>
<feature type="domain" description="FAD-dependent oxidoreductase 2 FAD-binding" evidence="4">
    <location>
        <begin position="32"/>
        <end position="230"/>
    </location>
</feature>
<dbReference type="InterPro" id="IPR036188">
    <property type="entry name" value="FAD/NAD-bd_sf"/>
</dbReference>
<sequence>MTGREVHQRGGESDDEFSYGSGDSYEWDDEADVVAVGAGPAGLACAIAAAAADLDVVLARPAPIVQDAPGGGVRGWLPRTDDPATEVYFDALSAELPTTEEPDLARNAVHRAERPDATRRRVIDTFVGSRLWDWAATCLGSPFGVLFTRVSYWPTESMRGTDGTAIDVAVLGEVATPGQTLGDWLDAAAADQGIEVSEHSTLQRLVFGEDGWVDGVVLDTPAGARSVRARVGVAITGTQPVPLEQRLDAGDRIGLVGRRAGRFGKLEVLREVEPPAV</sequence>
<organism evidence="5 6">
    <name type="scientific">Mycolicibacterium neoaurum</name>
    <name type="common">Mycobacterium neoaurum</name>
    <dbReference type="NCBI Taxonomy" id="1795"/>
    <lineage>
        <taxon>Bacteria</taxon>
        <taxon>Bacillati</taxon>
        <taxon>Actinomycetota</taxon>
        <taxon>Actinomycetes</taxon>
        <taxon>Mycobacteriales</taxon>
        <taxon>Mycobacteriaceae</taxon>
        <taxon>Mycolicibacterium</taxon>
    </lineage>
</organism>
<reference evidence="5" key="2">
    <citation type="submission" date="2015-09" db="EMBL/GenBank/DDBJ databases">
        <title>Draft genome sequence of Mycobacterium neoaurum DSM 44074.</title>
        <authorList>
            <person name="Croce O."/>
            <person name="Robert C."/>
            <person name="Raoult D."/>
            <person name="Drancourt M."/>
        </authorList>
    </citation>
    <scope>NUCLEOTIDE SEQUENCE</scope>
    <source>
        <strain evidence="5">DSM 44074</strain>
    </source>
</reference>
<dbReference type="InterPro" id="IPR003953">
    <property type="entry name" value="FAD-dep_OxRdtase_2_FAD-bd"/>
</dbReference>
<evidence type="ECO:0000256" key="1">
    <source>
        <dbReference type="ARBA" id="ARBA00022630"/>
    </source>
</evidence>
<gene>
    <name evidence="5" type="ORF">BN1047_00661</name>
</gene>
<dbReference type="Gene3D" id="3.50.50.60">
    <property type="entry name" value="FAD/NAD(P)-binding domain"/>
    <property type="match status" value="1"/>
</dbReference>
<evidence type="ECO:0000313" key="5">
    <source>
        <dbReference type="EMBL" id="CDQ42803.1"/>
    </source>
</evidence>
<keyword evidence="5" id="KW-0670">Pyruvate</keyword>